<dbReference type="GO" id="GO:0006260">
    <property type="term" value="P:DNA replication"/>
    <property type="evidence" value="ECO:0007669"/>
    <property type="project" value="UniProtKB-KW"/>
</dbReference>
<accession>A0A4R5CZZ3</accession>
<organism evidence="6 7">
    <name type="scientific">Flavobacterium sandaracinum</name>
    <dbReference type="NCBI Taxonomy" id="2541733"/>
    <lineage>
        <taxon>Bacteria</taxon>
        <taxon>Pseudomonadati</taxon>
        <taxon>Bacteroidota</taxon>
        <taxon>Flavobacteriia</taxon>
        <taxon>Flavobacteriales</taxon>
        <taxon>Flavobacteriaceae</taxon>
        <taxon>Flavobacterium</taxon>
    </lineage>
</organism>
<comment type="subunit">
    <text evidence="4">Heterodimer of SbcC and SbcD.</text>
</comment>
<keyword evidence="4" id="KW-0233">DNA recombination</keyword>
<dbReference type="PANTHER" id="PTHR30337">
    <property type="entry name" value="COMPONENT OF ATP-DEPENDENT DSDNA EXONUCLEASE"/>
    <property type="match status" value="1"/>
</dbReference>
<dbReference type="RefSeq" id="WP_132066223.1">
    <property type="nucleotide sequence ID" value="NZ_SMFN01000009.1"/>
</dbReference>
<dbReference type="EMBL" id="SMFN01000009">
    <property type="protein sequence ID" value="TDE04254.1"/>
    <property type="molecule type" value="Genomic_DNA"/>
</dbReference>
<feature type="domain" description="Calcineurin-like phosphoesterase" evidence="5">
    <location>
        <begin position="1"/>
        <end position="96"/>
    </location>
</feature>
<evidence type="ECO:0000256" key="1">
    <source>
        <dbReference type="ARBA" id="ARBA00022722"/>
    </source>
</evidence>
<dbReference type="InterPro" id="IPR041796">
    <property type="entry name" value="Mre11_N"/>
</dbReference>
<sequence length="407" mass="45921">MKILHTADWHLGKKLDHFSRLEEQKKVMNEICTIADVQNADVVIVAGDLFDTFNPPVEAVDLLYKTLKKLTNNGKRPVIAIAGNHDSPDRIDAPNPLARACGILFVGNPDVTIPTVTIENGFEITQSENGFLEIQLPQYEFPIRIITTPYANEMRLKTYLGAENKEEQLNQLLQDSWAALADKYCDTKGVNILTTHLYMLKRGGEILEEPEGEKPLRIGNADIVYTDCIPHQIQYTALGHLHRFQNVGGHPNPVVYSSSPLCYSFAEAGQDKKVVLIEAQPNEVVKFTDIPLQSGRVLHRKRFENTDEAVTWLLENPYCLVELTLVSDTFFASQDLKRIHESHDGIIFIIPIVTKDGNAEQHTPKVNLDQNIQGLFKDYFVSKHKQEPNEELLDLFNEIIGSQAKNV</sequence>
<gene>
    <name evidence="4 6" type="primary">sbcD</name>
    <name evidence="6" type="ORF">E0F91_09395</name>
</gene>
<dbReference type="GO" id="GO:0006310">
    <property type="term" value="P:DNA recombination"/>
    <property type="evidence" value="ECO:0007669"/>
    <property type="project" value="UniProtKB-KW"/>
</dbReference>
<proteinExistence type="inferred from homology"/>
<evidence type="ECO:0000256" key="2">
    <source>
        <dbReference type="ARBA" id="ARBA00022801"/>
    </source>
</evidence>
<dbReference type="SUPFAM" id="SSF56300">
    <property type="entry name" value="Metallo-dependent phosphatases"/>
    <property type="match status" value="1"/>
</dbReference>
<dbReference type="GO" id="GO:0008408">
    <property type="term" value="F:3'-5' exonuclease activity"/>
    <property type="evidence" value="ECO:0007669"/>
    <property type="project" value="InterPro"/>
</dbReference>
<comment type="function">
    <text evidence="4">SbcCD cleaves DNA hairpin structures. These structures can inhibit DNA replication and are intermediates in certain DNA recombination reactions. The complex acts as a 3'-&gt;5' double strand exonuclease that can open hairpins. It also has a 5' single-strand endonuclease activity.</text>
</comment>
<evidence type="ECO:0000256" key="4">
    <source>
        <dbReference type="RuleBase" id="RU363069"/>
    </source>
</evidence>
<dbReference type="CDD" id="cd00840">
    <property type="entry name" value="MPP_Mre11_N"/>
    <property type="match status" value="1"/>
</dbReference>
<protein>
    <recommendedName>
        <fullName evidence="4">Nuclease SbcCD subunit D</fullName>
    </recommendedName>
</protein>
<dbReference type="PANTHER" id="PTHR30337:SF0">
    <property type="entry name" value="NUCLEASE SBCCD SUBUNIT D"/>
    <property type="match status" value="1"/>
</dbReference>
<evidence type="ECO:0000313" key="6">
    <source>
        <dbReference type="EMBL" id="TDE04254.1"/>
    </source>
</evidence>
<keyword evidence="2 4" id="KW-0378">Hydrolase</keyword>
<keyword evidence="4" id="KW-0235">DNA replication</keyword>
<keyword evidence="4" id="KW-0255">Endonuclease</keyword>
<dbReference type="OrthoDB" id="9773856at2"/>
<keyword evidence="3 4" id="KW-0269">Exonuclease</keyword>
<dbReference type="Pfam" id="PF00149">
    <property type="entry name" value="Metallophos"/>
    <property type="match status" value="1"/>
</dbReference>
<dbReference type="AlphaFoldDB" id="A0A4R5CZZ3"/>
<evidence type="ECO:0000259" key="5">
    <source>
        <dbReference type="Pfam" id="PF00149"/>
    </source>
</evidence>
<reference evidence="6 7" key="1">
    <citation type="submission" date="2019-03" db="EMBL/GenBank/DDBJ databases">
        <title>Flavobacterium LB-D12 sp. nov., isolated from arctic soil.</title>
        <authorList>
            <person name="Chaudhary D.K."/>
        </authorList>
    </citation>
    <scope>NUCLEOTIDE SEQUENCE [LARGE SCALE GENOMIC DNA]</scope>
    <source>
        <strain evidence="6 7">LB-D12</strain>
    </source>
</reference>
<dbReference type="InterPro" id="IPR004593">
    <property type="entry name" value="SbcD"/>
</dbReference>
<comment type="similarity">
    <text evidence="4">Belongs to the SbcD family.</text>
</comment>
<evidence type="ECO:0000313" key="7">
    <source>
        <dbReference type="Proteomes" id="UP000294644"/>
    </source>
</evidence>
<keyword evidence="1 4" id="KW-0540">Nuclease</keyword>
<dbReference type="NCBIfam" id="TIGR00619">
    <property type="entry name" value="sbcd"/>
    <property type="match status" value="1"/>
</dbReference>
<dbReference type="InterPro" id="IPR029052">
    <property type="entry name" value="Metallo-depent_PP-like"/>
</dbReference>
<dbReference type="Gene3D" id="3.60.21.10">
    <property type="match status" value="1"/>
</dbReference>
<name>A0A4R5CZZ3_9FLAO</name>
<dbReference type="InterPro" id="IPR050535">
    <property type="entry name" value="DNA_Repair-Maintenance_Comp"/>
</dbReference>
<dbReference type="Proteomes" id="UP000294644">
    <property type="component" value="Unassembled WGS sequence"/>
</dbReference>
<comment type="caution">
    <text evidence="6">The sequence shown here is derived from an EMBL/GenBank/DDBJ whole genome shotgun (WGS) entry which is preliminary data.</text>
</comment>
<evidence type="ECO:0000256" key="3">
    <source>
        <dbReference type="ARBA" id="ARBA00022839"/>
    </source>
</evidence>
<keyword evidence="7" id="KW-1185">Reference proteome</keyword>
<dbReference type="GO" id="GO:0004519">
    <property type="term" value="F:endonuclease activity"/>
    <property type="evidence" value="ECO:0007669"/>
    <property type="project" value="UniProtKB-KW"/>
</dbReference>
<dbReference type="InterPro" id="IPR004843">
    <property type="entry name" value="Calcineurin-like_PHP"/>
</dbReference>